<dbReference type="InterPro" id="IPR006963">
    <property type="entry name" value="Mopterin_OxRdtase_4Fe-4S_dom"/>
</dbReference>
<protein>
    <recommendedName>
        <fullName evidence="11">4Fe-4S Mo/W bis-MGD-type domain-containing protein</fullName>
    </recommendedName>
</protein>
<comment type="cofactor">
    <cofactor evidence="1">
        <name>Mo-bis(molybdopterin guanine dinucleotide)</name>
        <dbReference type="ChEBI" id="CHEBI:60539"/>
    </cofactor>
</comment>
<feature type="domain" description="4Fe-4S Mo/W bis-MGD-type" evidence="11">
    <location>
        <begin position="45"/>
        <end position="110"/>
    </location>
</feature>
<dbReference type="Gene3D" id="3.40.50.740">
    <property type="match status" value="2"/>
</dbReference>
<gene>
    <name evidence="12" type="ORF">HMPREF9465_02020</name>
</gene>
<dbReference type="Gene3D" id="3.40.228.10">
    <property type="entry name" value="Dimethylsulfoxide Reductase, domain 2"/>
    <property type="match status" value="2"/>
</dbReference>
<dbReference type="GO" id="GO:0016491">
    <property type="term" value="F:oxidoreductase activity"/>
    <property type="evidence" value="ECO:0007669"/>
    <property type="project" value="UniProtKB-KW"/>
</dbReference>
<feature type="signal peptide" evidence="10">
    <location>
        <begin position="1"/>
        <end position="31"/>
    </location>
</feature>
<evidence type="ECO:0000256" key="10">
    <source>
        <dbReference type="SAM" id="SignalP"/>
    </source>
</evidence>
<evidence type="ECO:0000256" key="4">
    <source>
        <dbReference type="ARBA" id="ARBA00022505"/>
    </source>
</evidence>
<evidence type="ECO:0000313" key="13">
    <source>
        <dbReference type="Proteomes" id="UP000005835"/>
    </source>
</evidence>
<dbReference type="PROSITE" id="PS51669">
    <property type="entry name" value="4FE4S_MOW_BIS_MGD"/>
    <property type="match status" value="1"/>
</dbReference>
<dbReference type="eggNOG" id="COG0243">
    <property type="taxonomic scope" value="Bacteria"/>
</dbReference>
<evidence type="ECO:0000256" key="2">
    <source>
        <dbReference type="ARBA" id="ARBA00010312"/>
    </source>
</evidence>
<keyword evidence="6 10" id="KW-0732">Signal</keyword>
<dbReference type="CDD" id="cd02775">
    <property type="entry name" value="MopB_CT"/>
    <property type="match status" value="1"/>
</dbReference>
<dbReference type="SUPFAM" id="SSF50692">
    <property type="entry name" value="ADC-like"/>
    <property type="match status" value="1"/>
</dbReference>
<dbReference type="PROSITE" id="PS51318">
    <property type="entry name" value="TAT"/>
    <property type="match status" value="1"/>
</dbReference>
<dbReference type="InterPro" id="IPR050612">
    <property type="entry name" value="Prok_Mopterin_Oxidored"/>
</dbReference>
<dbReference type="HOGENOM" id="CLU_000422_13_3_4"/>
<evidence type="ECO:0000256" key="7">
    <source>
        <dbReference type="ARBA" id="ARBA00023002"/>
    </source>
</evidence>
<comment type="caution">
    <text evidence="12">The sequence shown here is derived from an EMBL/GenBank/DDBJ whole genome shotgun (WGS) entry which is preliminary data.</text>
</comment>
<dbReference type="GO" id="GO:0051539">
    <property type="term" value="F:4 iron, 4 sulfur cluster binding"/>
    <property type="evidence" value="ECO:0007669"/>
    <property type="project" value="UniProtKB-KW"/>
</dbReference>
<evidence type="ECO:0000259" key="11">
    <source>
        <dbReference type="PROSITE" id="PS51669"/>
    </source>
</evidence>
<dbReference type="EMBL" id="ADMG01000045">
    <property type="protein sequence ID" value="EKB30353.1"/>
    <property type="molecule type" value="Genomic_DNA"/>
</dbReference>
<organism evidence="12 13">
    <name type="scientific">Sutterella wadsworthensis 2_1_59BFAA</name>
    <dbReference type="NCBI Taxonomy" id="742823"/>
    <lineage>
        <taxon>Bacteria</taxon>
        <taxon>Pseudomonadati</taxon>
        <taxon>Pseudomonadota</taxon>
        <taxon>Betaproteobacteria</taxon>
        <taxon>Burkholderiales</taxon>
        <taxon>Sutterellaceae</taxon>
        <taxon>Sutterella</taxon>
    </lineage>
</organism>
<dbReference type="AlphaFoldDB" id="K1JUM9"/>
<evidence type="ECO:0000256" key="3">
    <source>
        <dbReference type="ARBA" id="ARBA00022485"/>
    </source>
</evidence>
<proteinExistence type="inferred from homology"/>
<dbReference type="Gene3D" id="2.40.40.20">
    <property type="match status" value="1"/>
</dbReference>
<accession>K1JUM9</accession>
<dbReference type="Gene3D" id="2.20.25.90">
    <property type="entry name" value="ADC-like domains"/>
    <property type="match status" value="1"/>
</dbReference>
<dbReference type="SMART" id="SM00926">
    <property type="entry name" value="Molybdop_Fe4S4"/>
    <property type="match status" value="1"/>
</dbReference>
<dbReference type="Proteomes" id="UP000005835">
    <property type="component" value="Unassembled WGS sequence"/>
</dbReference>
<dbReference type="PANTHER" id="PTHR43742:SF9">
    <property type="entry name" value="TETRATHIONATE REDUCTASE SUBUNIT A"/>
    <property type="match status" value="1"/>
</dbReference>
<reference evidence="12 13" key="1">
    <citation type="submission" date="2012-05" db="EMBL/GenBank/DDBJ databases">
        <title>The Genome Sequence of Sutterella wadsworthensis 2_1_59BFAA.</title>
        <authorList>
            <consortium name="The Broad Institute Genome Sequencing Platform"/>
            <person name="Earl A."/>
            <person name="Ward D."/>
            <person name="Feldgarden M."/>
            <person name="Gevers D."/>
            <person name="Daigneault M."/>
            <person name="Strauss J."/>
            <person name="Allen-Vercoe E."/>
            <person name="Walker B."/>
            <person name="Young S.K."/>
            <person name="Zeng Q."/>
            <person name="Gargeya S."/>
            <person name="Fitzgerald M."/>
            <person name="Haas B."/>
            <person name="Abouelleil A."/>
            <person name="Alvarado L."/>
            <person name="Arachchi H.M."/>
            <person name="Berlin A.M."/>
            <person name="Chapman S.B."/>
            <person name="Goldberg J."/>
            <person name="Griggs A."/>
            <person name="Gujja S."/>
            <person name="Hansen M."/>
            <person name="Howarth C."/>
            <person name="Imamovic A."/>
            <person name="Larimer J."/>
            <person name="McCowen C."/>
            <person name="Montmayeur A."/>
            <person name="Murphy C."/>
            <person name="Neiman D."/>
            <person name="Pearson M."/>
            <person name="Priest M."/>
            <person name="Roberts A."/>
            <person name="Saif S."/>
            <person name="Shea T."/>
            <person name="Sisk P."/>
            <person name="Sykes S."/>
            <person name="Wortman J."/>
            <person name="Nusbaum C."/>
            <person name="Birren B."/>
        </authorList>
    </citation>
    <scope>NUCLEOTIDE SEQUENCE [LARGE SCALE GENOMIC DNA]</scope>
    <source>
        <strain evidence="12 13">2_1_59BFAA</strain>
    </source>
</reference>
<evidence type="ECO:0000256" key="5">
    <source>
        <dbReference type="ARBA" id="ARBA00022723"/>
    </source>
</evidence>
<dbReference type="InterPro" id="IPR006311">
    <property type="entry name" value="TAT_signal"/>
</dbReference>
<keyword evidence="9" id="KW-0411">Iron-sulfur</keyword>
<sequence>MTTTEHLPGISRRTLIGAAAAGAAASGFSWAAVKAEVDAMKADGWTAHPVACCMCGARCGLLAMRREGEAASRTTVRIMPNPDHPQRGYCGRGAQTLWAWNHPMRIRKPLKRKGERGSGEFEEISWDQALTEIAAKLKTIVERDGERAVMLTSHSFTGSQKWFAHALGTPNVVNHSSTCNSASSLARRMVFGSNTAGVAAVDPDYAHVDYLLLIGRTLNCAAGSFAQAAEARERGARLVFVDPRMPEGAFAESEWVPVKPGTDAAFLHAVIHVGLKEKLADFEWMRRWTNAPYLVREDLTPITESDLRANGRARAFAVIDERTSSVAFMDLRLNDKNQPVAFEENPDVRPALFWQGPVKLASGETVNAKTVLQAFADVNAKYAPEAVSALTGIPAARIVSIARDFFRLRGVCDDGWYSSRNGNDVEGFALQNILNLLTGRFDREGGLIRTQGSGFGGVGIKKAGTKCTGPTGVTWEVAPGKPLDKLYFPEGIGTLSSTFEAMKTGKPYPVRALIMTGCAMFHREPNSARLIEAFKSLELIVSQDLMPIESNDWADYVLPSTFFLENPEYLGVSYARDGWVQKSDSTVAPPEGVEARHDIWQLLEILRRMYPERAARAGYAAEIKTREEWLKWYNEGLLNKAWAKFIAGRNKAEPGEGDRIAREVEEKGFALVKAKAYETFPYRSPLMTPTGKAELVSFYVLGAATAKGIMALPEYAPTKSYTAPKPVSDEFVIVSGKNGASCSGLAMFTFPSKYTGDRTIWMNPVDAERLGIETGDMIECEGLDTGVRGVSAVTVTNRVMAGVLFSYGFSSGIRTKKLLPAYEWVREGLNTQWLAGGVSQVACGNVNNNVSVRVRRIGKGA</sequence>
<keyword evidence="4" id="KW-0500">Molybdenum</keyword>
<dbReference type="InterPro" id="IPR006657">
    <property type="entry name" value="MoPterin_dinucl-bd_dom"/>
</dbReference>
<comment type="similarity">
    <text evidence="2">Belongs to the prokaryotic molybdopterin-containing oxidoreductase family.</text>
</comment>
<name>K1JUM9_9BURK</name>
<dbReference type="GO" id="GO:0043546">
    <property type="term" value="F:molybdopterin cofactor binding"/>
    <property type="evidence" value="ECO:0007669"/>
    <property type="project" value="InterPro"/>
</dbReference>
<dbReference type="InterPro" id="IPR009010">
    <property type="entry name" value="Asp_de-COase-like_dom_sf"/>
</dbReference>
<keyword evidence="8" id="KW-0408">Iron</keyword>
<feature type="chain" id="PRO_5003850076" description="4Fe-4S Mo/W bis-MGD-type domain-containing protein" evidence="10">
    <location>
        <begin position="32"/>
        <end position="861"/>
    </location>
</feature>
<dbReference type="InterPro" id="IPR006656">
    <property type="entry name" value="Mopterin_OxRdtase"/>
</dbReference>
<dbReference type="Pfam" id="PF00384">
    <property type="entry name" value="Molybdopterin"/>
    <property type="match status" value="1"/>
</dbReference>
<dbReference type="RefSeq" id="WP_005436713.1">
    <property type="nucleotide sequence ID" value="NZ_JH815520.1"/>
</dbReference>
<keyword evidence="13" id="KW-1185">Reference proteome</keyword>
<evidence type="ECO:0000256" key="6">
    <source>
        <dbReference type="ARBA" id="ARBA00022729"/>
    </source>
</evidence>
<keyword evidence="5" id="KW-0479">Metal-binding</keyword>
<evidence type="ECO:0000313" key="12">
    <source>
        <dbReference type="EMBL" id="EKB30353.1"/>
    </source>
</evidence>
<evidence type="ECO:0000256" key="1">
    <source>
        <dbReference type="ARBA" id="ARBA00001942"/>
    </source>
</evidence>
<dbReference type="PANTHER" id="PTHR43742">
    <property type="entry name" value="TRIMETHYLAMINE-N-OXIDE REDUCTASE"/>
    <property type="match status" value="1"/>
</dbReference>
<dbReference type="SUPFAM" id="SSF53706">
    <property type="entry name" value="Formate dehydrogenase/DMSO reductase, domains 1-3"/>
    <property type="match status" value="1"/>
</dbReference>
<keyword evidence="7" id="KW-0560">Oxidoreductase</keyword>
<evidence type="ECO:0000256" key="8">
    <source>
        <dbReference type="ARBA" id="ARBA00023004"/>
    </source>
</evidence>
<evidence type="ECO:0000256" key="9">
    <source>
        <dbReference type="ARBA" id="ARBA00023014"/>
    </source>
</evidence>
<keyword evidence="3" id="KW-0004">4Fe-4S</keyword>
<dbReference type="OrthoDB" id="9815647at2"/>
<dbReference type="PATRIC" id="fig|742823.3.peg.2018"/>
<dbReference type="Pfam" id="PF01568">
    <property type="entry name" value="Molydop_binding"/>
    <property type="match status" value="1"/>
</dbReference>
<dbReference type="GO" id="GO:0046872">
    <property type="term" value="F:metal ion binding"/>
    <property type="evidence" value="ECO:0007669"/>
    <property type="project" value="UniProtKB-KW"/>
</dbReference>
<dbReference type="STRING" id="742823.HMPREF9465_02020"/>